<comment type="caution">
    <text evidence="1">The sequence shown here is derived from an EMBL/GenBank/DDBJ whole genome shotgun (WGS) entry which is preliminary data.</text>
</comment>
<proteinExistence type="predicted"/>
<evidence type="ECO:0000313" key="2">
    <source>
        <dbReference type="Proteomes" id="UP001341840"/>
    </source>
</evidence>
<evidence type="ECO:0000313" key="1">
    <source>
        <dbReference type="EMBL" id="MED6198678.1"/>
    </source>
</evidence>
<gene>
    <name evidence="1" type="ORF">PIB30_068838</name>
</gene>
<protein>
    <submittedName>
        <fullName evidence="1">Uncharacterized protein</fullName>
    </submittedName>
</protein>
<accession>A0ABU6XPC9</accession>
<keyword evidence="2" id="KW-1185">Reference proteome</keyword>
<dbReference type="Proteomes" id="UP001341840">
    <property type="component" value="Unassembled WGS sequence"/>
</dbReference>
<sequence length="84" mass="9048">MIQLCSSSQRISITCDGGLITQLGWRLFAAVNPSMASAALFPYLGVQVNPQLGISSANAQISCKMASTSTIEDFDFMAWTKELN</sequence>
<organism evidence="1 2">
    <name type="scientific">Stylosanthes scabra</name>
    <dbReference type="NCBI Taxonomy" id="79078"/>
    <lineage>
        <taxon>Eukaryota</taxon>
        <taxon>Viridiplantae</taxon>
        <taxon>Streptophyta</taxon>
        <taxon>Embryophyta</taxon>
        <taxon>Tracheophyta</taxon>
        <taxon>Spermatophyta</taxon>
        <taxon>Magnoliopsida</taxon>
        <taxon>eudicotyledons</taxon>
        <taxon>Gunneridae</taxon>
        <taxon>Pentapetalae</taxon>
        <taxon>rosids</taxon>
        <taxon>fabids</taxon>
        <taxon>Fabales</taxon>
        <taxon>Fabaceae</taxon>
        <taxon>Papilionoideae</taxon>
        <taxon>50 kb inversion clade</taxon>
        <taxon>dalbergioids sensu lato</taxon>
        <taxon>Dalbergieae</taxon>
        <taxon>Pterocarpus clade</taxon>
        <taxon>Stylosanthes</taxon>
    </lineage>
</organism>
<reference evidence="1 2" key="1">
    <citation type="journal article" date="2023" name="Plants (Basel)">
        <title>Bridging the Gap: Combining Genomics and Transcriptomics Approaches to Understand Stylosanthes scabra, an Orphan Legume from the Brazilian Caatinga.</title>
        <authorList>
            <person name="Ferreira-Neto J.R.C."/>
            <person name="da Silva M.D."/>
            <person name="Binneck E."/>
            <person name="de Melo N.F."/>
            <person name="da Silva R.H."/>
            <person name="de Melo A.L.T.M."/>
            <person name="Pandolfi V."/>
            <person name="Bustamante F.O."/>
            <person name="Brasileiro-Vidal A.C."/>
            <person name="Benko-Iseppon A.M."/>
        </authorList>
    </citation>
    <scope>NUCLEOTIDE SEQUENCE [LARGE SCALE GENOMIC DNA]</scope>
    <source>
        <tissue evidence="1">Leaves</tissue>
    </source>
</reference>
<dbReference type="EMBL" id="JASCZI010212193">
    <property type="protein sequence ID" value="MED6198678.1"/>
    <property type="molecule type" value="Genomic_DNA"/>
</dbReference>
<name>A0ABU6XPC9_9FABA</name>